<evidence type="ECO:0000259" key="1">
    <source>
        <dbReference type="Pfam" id="PF20161"/>
    </source>
</evidence>
<feature type="domain" description="VpsR" evidence="1">
    <location>
        <begin position="8"/>
        <end position="85"/>
    </location>
</feature>
<comment type="caution">
    <text evidence="2">The sequence shown here is derived from an EMBL/GenBank/DDBJ whole genome shotgun (WGS) entry which is preliminary data.</text>
</comment>
<gene>
    <name evidence="2" type="ORF">LMG18096_01195</name>
</gene>
<reference evidence="2 3" key="1">
    <citation type="submission" date="2023-07" db="EMBL/GenBank/DDBJ databases">
        <authorList>
            <person name="Peeters C."/>
        </authorList>
    </citation>
    <scope>NUCLEOTIDE SEQUENCE [LARGE SCALE GENOMIC DNA]</scope>
    <source>
        <strain evidence="2 3">LMG 18096</strain>
    </source>
</reference>
<dbReference type="Pfam" id="PF20161">
    <property type="entry name" value="VpsR"/>
    <property type="match status" value="1"/>
</dbReference>
<accession>A0ABC8Q832</accession>
<sequence length="92" mass="10113">MREESLECTAACRTVVVASRAGMGEIDETILGAEWHVRRVTSMRELGCAIRDGVPVAGLVDFSSAFSAAELDLLERCMQVSHVGWQRCRQPC</sequence>
<dbReference type="InterPro" id="IPR045343">
    <property type="entry name" value="VpsR"/>
</dbReference>
<dbReference type="Proteomes" id="UP001189663">
    <property type="component" value="Unassembled WGS sequence"/>
</dbReference>
<protein>
    <recommendedName>
        <fullName evidence="1">VpsR domain-containing protein</fullName>
    </recommendedName>
</protein>
<dbReference type="AlphaFoldDB" id="A0ABC8Q832"/>
<organism evidence="2 3">
    <name type="scientific">Ralstonia holmesii</name>
    <dbReference type="NCBI Taxonomy" id="3058602"/>
    <lineage>
        <taxon>Bacteria</taxon>
        <taxon>Pseudomonadati</taxon>
        <taxon>Pseudomonadota</taxon>
        <taxon>Betaproteobacteria</taxon>
        <taxon>Burkholderiales</taxon>
        <taxon>Burkholderiaceae</taxon>
        <taxon>Ralstonia</taxon>
    </lineage>
</organism>
<proteinExistence type="predicted"/>
<name>A0ABC8Q832_9RALS</name>
<evidence type="ECO:0000313" key="3">
    <source>
        <dbReference type="Proteomes" id="UP001189663"/>
    </source>
</evidence>
<keyword evidence="3" id="KW-1185">Reference proteome</keyword>
<evidence type="ECO:0000313" key="2">
    <source>
        <dbReference type="EMBL" id="CAJ0781736.1"/>
    </source>
</evidence>
<dbReference type="EMBL" id="CATZAT010000002">
    <property type="protein sequence ID" value="CAJ0781736.1"/>
    <property type="molecule type" value="Genomic_DNA"/>
</dbReference>